<feature type="region of interest" description="Disordered" evidence="1">
    <location>
        <begin position="173"/>
        <end position="211"/>
    </location>
</feature>
<dbReference type="EMBL" id="BMFC01000002">
    <property type="protein sequence ID" value="GGB97320.1"/>
    <property type="molecule type" value="Genomic_DNA"/>
</dbReference>
<evidence type="ECO:0000313" key="4">
    <source>
        <dbReference type="Proteomes" id="UP000645462"/>
    </source>
</evidence>
<evidence type="ECO:0000259" key="2">
    <source>
        <dbReference type="Pfam" id="PF20057"/>
    </source>
</evidence>
<reference evidence="4" key="1">
    <citation type="journal article" date="2019" name="Int. J. Syst. Evol. Microbiol.">
        <title>The Global Catalogue of Microorganisms (GCM) 10K type strain sequencing project: providing services to taxonomists for standard genome sequencing and annotation.</title>
        <authorList>
            <consortium name="The Broad Institute Genomics Platform"/>
            <consortium name="The Broad Institute Genome Sequencing Center for Infectious Disease"/>
            <person name="Wu L."/>
            <person name="Ma J."/>
        </authorList>
    </citation>
    <scope>NUCLEOTIDE SEQUENCE [LARGE SCALE GENOMIC DNA]</scope>
    <source>
        <strain evidence="4">CGMCC 1.12478</strain>
    </source>
</reference>
<name>A0ABQ1KJ04_9RHOB</name>
<dbReference type="RefSeq" id="WP_188481110.1">
    <property type="nucleotide sequence ID" value="NZ_BMFC01000002.1"/>
</dbReference>
<dbReference type="Pfam" id="PF20057">
    <property type="entry name" value="DUF6456"/>
    <property type="match status" value="1"/>
</dbReference>
<comment type="caution">
    <text evidence="3">The sequence shown here is derived from an EMBL/GenBank/DDBJ whole genome shotgun (WGS) entry which is preliminary data.</text>
</comment>
<dbReference type="Proteomes" id="UP000645462">
    <property type="component" value="Unassembled WGS sequence"/>
</dbReference>
<evidence type="ECO:0000313" key="3">
    <source>
        <dbReference type="EMBL" id="GGB97320.1"/>
    </source>
</evidence>
<proteinExistence type="predicted"/>
<gene>
    <name evidence="3" type="ORF">GCM10011363_12470</name>
</gene>
<keyword evidence="4" id="KW-1185">Reference proteome</keyword>
<evidence type="ECO:0000256" key="1">
    <source>
        <dbReference type="SAM" id="MobiDB-lite"/>
    </source>
</evidence>
<dbReference type="InterPro" id="IPR045599">
    <property type="entry name" value="DUF6456"/>
</dbReference>
<organism evidence="3 4">
    <name type="scientific">Marivita lacus</name>
    <dbReference type="NCBI Taxonomy" id="1323742"/>
    <lineage>
        <taxon>Bacteria</taxon>
        <taxon>Pseudomonadati</taxon>
        <taxon>Pseudomonadota</taxon>
        <taxon>Alphaproteobacteria</taxon>
        <taxon>Rhodobacterales</taxon>
        <taxon>Roseobacteraceae</taxon>
        <taxon>Marivita</taxon>
    </lineage>
</organism>
<feature type="compositionally biased region" description="Basic and acidic residues" evidence="1">
    <location>
        <begin position="189"/>
        <end position="198"/>
    </location>
</feature>
<accession>A0ABQ1KJ04</accession>
<protein>
    <submittedName>
        <fullName evidence="3">Helix-turn-helix domain containing protein</fullName>
    </submittedName>
</protein>
<feature type="domain" description="DUF6456" evidence="2">
    <location>
        <begin position="206"/>
        <end position="335"/>
    </location>
</feature>
<sequence length="346" mass="38206">MTDLQHVKSHPGLTALWPEEARRYLAHTADGRPLREIAREAGCHPSTILRQVRKLETLRDDPLVDRVLGGCPADPENPAARSAGMDAVTEAMRLLCQSRAMMLYRDGVRQAAIVKTLGEGDTIVLGAVDLDVAAALVLRNWIAPEGGTALKRYRITDEGRGILPRLVAARDARAARPQDEGQSLFPMSEPDRRSRDRSLSNGPGFESPLSVLARRRGPDGKPFLPADFVAAGDRLHEDFAIAGFAKSDLLGWDRPEALQHLYARTEQITDIRRCEAVDRTLDAVRDLGPGLSEVVLRCCCLREGLEATEKRLGWSARSGKVVLRIALQRLSLFYARTRARDRVLIG</sequence>